<evidence type="ECO:0000259" key="4">
    <source>
        <dbReference type="Pfam" id="PF00294"/>
    </source>
</evidence>
<gene>
    <name evidence="5" type="ORF">ACFQ11_30130</name>
</gene>
<keyword evidence="6" id="KW-1185">Reference proteome</keyword>
<feature type="domain" description="Carbohydrate kinase PfkB" evidence="4">
    <location>
        <begin position="11"/>
        <end position="106"/>
    </location>
</feature>
<reference evidence="6" key="1">
    <citation type="journal article" date="2019" name="Int. J. Syst. Evol. Microbiol.">
        <title>The Global Catalogue of Microorganisms (GCM) 10K type strain sequencing project: providing services to taxonomists for standard genome sequencing and annotation.</title>
        <authorList>
            <consortium name="The Broad Institute Genomics Platform"/>
            <consortium name="The Broad Institute Genome Sequencing Center for Infectious Disease"/>
            <person name="Wu L."/>
            <person name="Ma J."/>
        </authorList>
    </citation>
    <scope>NUCLEOTIDE SEQUENCE [LARGE SCALE GENOMIC DNA]</scope>
    <source>
        <strain evidence="6">JCM 31202</strain>
    </source>
</reference>
<feature type="region of interest" description="Disordered" evidence="3">
    <location>
        <begin position="113"/>
        <end position="199"/>
    </location>
</feature>
<evidence type="ECO:0000256" key="3">
    <source>
        <dbReference type="SAM" id="MobiDB-lite"/>
    </source>
</evidence>
<accession>A0ABW3EXS7</accession>
<dbReference type="GO" id="GO:0016301">
    <property type="term" value="F:kinase activity"/>
    <property type="evidence" value="ECO:0007669"/>
    <property type="project" value="UniProtKB-KW"/>
</dbReference>
<feature type="compositionally biased region" description="Low complexity" evidence="3">
    <location>
        <begin position="180"/>
        <end position="192"/>
    </location>
</feature>
<evidence type="ECO:0000313" key="6">
    <source>
        <dbReference type="Proteomes" id="UP001596972"/>
    </source>
</evidence>
<evidence type="ECO:0000313" key="5">
    <source>
        <dbReference type="EMBL" id="MFD0904675.1"/>
    </source>
</evidence>
<feature type="non-terminal residue" evidence="5">
    <location>
        <position position="1"/>
    </location>
</feature>
<evidence type="ECO:0000256" key="2">
    <source>
        <dbReference type="ARBA" id="ARBA00022777"/>
    </source>
</evidence>
<name>A0ABW3EXS7_9ACTN</name>
<dbReference type="Gene3D" id="3.40.1190.20">
    <property type="match status" value="1"/>
</dbReference>
<dbReference type="InterPro" id="IPR029056">
    <property type="entry name" value="Ribokinase-like"/>
</dbReference>
<evidence type="ECO:0000256" key="1">
    <source>
        <dbReference type="ARBA" id="ARBA00022679"/>
    </source>
</evidence>
<comment type="caution">
    <text evidence="5">The sequence shown here is derived from an EMBL/GenBank/DDBJ whole genome shotgun (WGS) entry which is preliminary data.</text>
</comment>
<organism evidence="5 6">
    <name type="scientific">Actinomadura sediminis</name>
    <dbReference type="NCBI Taxonomy" id="1038904"/>
    <lineage>
        <taxon>Bacteria</taxon>
        <taxon>Bacillati</taxon>
        <taxon>Actinomycetota</taxon>
        <taxon>Actinomycetes</taxon>
        <taxon>Streptosporangiales</taxon>
        <taxon>Thermomonosporaceae</taxon>
        <taxon>Actinomadura</taxon>
    </lineage>
</organism>
<dbReference type="SUPFAM" id="SSF53613">
    <property type="entry name" value="Ribokinase-like"/>
    <property type="match status" value="1"/>
</dbReference>
<feature type="compositionally biased region" description="Basic and acidic residues" evidence="3">
    <location>
        <begin position="114"/>
        <end position="127"/>
    </location>
</feature>
<dbReference type="Pfam" id="PF00294">
    <property type="entry name" value="PfkB"/>
    <property type="match status" value="1"/>
</dbReference>
<sequence length="199" mass="20187">PFLAGGAGTGAEADAALLAEAAAHRVNLVVTDGARGWTMFGPDGARHAGTAIRVTAVDATGAGDCFAGVYLAELDRGAAPPDAARVAAVAAGLSCTRPGARDGLPHRASVLSRIRAENDARPDDHRTTAPRATAPRATAPRTTAPRATAPRATAPRTTAPRATAPRATAPRTDAPRPNDTRTPAPDAPAAPARPHREET</sequence>
<protein>
    <submittedName>
        <fullName evidence="5">PfkB family carbohydrate kinase</fullName>
    </submittedName>
</protein>
<dbReference type="PANTHER" id="PTHR10584">
    <property type="entry name" value="SUGAR KINASE"/>
    <property type="match status" value="1"/>
</dbReference>
<keyword evidence="2 5" id="KW-0418">Kinase</keyword>
<dbReference type="EMBL" id="JBHTJA010000095">
    <property type="protein sequence ID" value="MFD0904675.1"/>
    <property type="molecule type" value="Genomic_DNA"/>
</dbReference>
<feature type="compositionally biased region" description="Low complexity" evidence="3">
    <location>
        <begin position="129"/>
        <end position="172"/>
    </location>
</feature>
<keyword evidence="1" id="KW-0808">Transferase</keyword>
<dbReference type="PANTHER" id="PTHR10584:SF166">
    <property type="entry name" value="RIBOKINASE"/>
    <property type="match status" value="1"/>
</dbReference>
<proteinExistence type="predicted"/>
<dbReference type="InterPro" id="IPR011611">
    <property type="entry name" value="PfkB_dom"/>
</dbReference>
<dbReference type="Proteomes" id="UP001596972">
    <property type="component" value="Unassembled WGS sequence"/>
</dbReference>
<dbReference type="RefSeq" id="WP_378304782.1">
    <property type="nucleotide sequence ID" value="NZ_JBHTJA010000095.1"/>
</dbReference>